<dbReference type="EMBL" id="JBHUMQ010000039">
    <property type="protein sequence ID" value="MFD2695183.1"/>
    <property type="molecule type" value="Genomic_DNA"/>
</dbReference>
<keyword evidence="3" id="KW-1185">Reference proteome</keyword>
<evidence type="ECO:0000259" key="1">
    <source>
        <dbReference type="PROSITE" id="PS50879"/>
    </source>
</evidence>
<comment type="caution">
    <text evidence="2">The sequence shown here is derived from an EMBL/GenBank/DDBJ whole genome shotgun (WGS) entry which is preliminary data.</text>
</comment>
<organism evidence="2 3">
    <name type="scientific">Sporolactobacillus shoreicorticis</name>
    <dbReference type="NCBI Taxonomy" id="1923877"/>
    <lineage>
        <taxon>Bacteria</taxon>
        <taxon>Bacillati</taxon>
        <taxon>Bacillota</taxon>
        <taxon>Bacilli</taxon>
        <taxon>Bacillales</taxon>
        <taxon>Sporolactobacillaceae</taxon>
        <taxon>Sporolactobacillus</taxon>
    </lineage>
</organism>
<dbReference type="PANTHER" id="PTHR48475:SF1">
    <property type="entry name" value="RNASE H TYPE-1 DOMAIN-CONTAINING PROTEIN"/>
    <property type="match status" value="1"/>
</dbReference>
<dbReference type="InterPro" id="IPR036397">
    <property type="entry name" value="RNaseH_sf"/>
</dbReference>
<dbReference type="InterPro" id="IPR002156">
    <property type="entry name" value="RNaseH_domain"/>
</dbReference>
<dbReference type="InterPro" id="IPR012337">
    <property type="entry name" value="RNaseH-like_sf"/>
</dbReference>
<dbReference type="PANTHER" id="PTHR48475">
    <property type="entry name" value="RIBONUCLEASE H"/>
    <property type="match status" value="1"/>
</dbReference>
<dbReference type="Pfam" id="PF13456">
    <property type="entry name" value="RVT_3"/>
    <property type="match status" value="1"/>
</dbReference>
<gene>
    <name evidence="2" type="ORF">ACFSUE_16375</name>
</gene>
<dbReference type="PROSITE" id="PS50879">
    <property type="entry name" value="RNASE_H_1"/>
    <property type="match status" value="1"/>
</dbReference>
<dbReference type="RefSeq" id="WP_253061089.1">
    <property type="nucleotide sequence ID" value="NZ_JAMXWM010000007.1"/>
</dbReference>
<dbReference type="CDD" id="cd09279">
    <property type="entry name" value="RNase_HI_like"/>
    <property type="match status" value="1"/>
</dbReference>
<accession>A0ABW5S6Z3</accession>
<dbReference type="SUPFAM" id="SSF53098">
    <property type="entry name" value="Ribonuclease H-like"/>
    <property type="match status" value="1"/>
</dbReference>
<evidence type="ECO:0000313" key="3">
    <source>
        <dbReference type="Proteomes" id="UP001597399"/>
    </source>
</evidence>
<sequence>MIEVSFDGAATSNPGLAGGGIYINEGNGKEIRRSLPFGVLTSNHEAEFAASVAALHCALEMGYRTVSFRTDSQLVNEALEKHHVKNKLFIPYLNEALSLIDHFDLFFCKWIPDKQNKNADALARLAIQKQMSAKLKPKKEADS</sequence>
<dbReference type="Gene3D" id="3.30.420.10">
    <property type="entry name" value="Ribonuclease H-like superfamily/Ribonuclease H"/>
    <property type="match status" value="1"/>
</dbReference>
<reference evidence="3" key="1">
    <citation type="journal article" date="2019" name="Int. J. Syst. Evol. Microbiol.">
        <title>The Global Catalogue of Microorganisms (GCM) 10K type strain sequencing project: providing services to taxonomists for standard genome sequencing and annotation.</title>
        <authorList>
            <consortium name="The Broad Institute Genomics Platform"/>
            <consortium name="The Broad Institute Genome Sequencing Center for Infectious Disease"/>
            <person name="Wu L."/>
            <person name="Ma J."/>
        </authorList>
    </citation>
    <scope>NUCLEOTIDE SEQUENCE [LARGE SCALE GENOMIC DNA]</scope>
    <source>
        <strain evidence="3">TISTR 2466</strain>
    </source>
</reference>
<name>A0ABW5S6Z3_9BACL</name>
<evidence type="ECO:0000313" key="2">
    <source>
        <dbReference type="EMBL" id="MFD2695183.1"/>
    </source>
</evidence>
<dbReference type="Proteomes" id="UP001597399">
    <property type="component" value="Unassembled WGS sequence"/>
</dbReference>
<protein>
    <submittedName>
        <fullName evidence="2">Reverse transcriptase-like protein</fullName>
    </submittedName>
</protein>
<feature type="domain" description="RNase H type-1" evidence="1">
    <location>
        <begin position="1"/>
        <end position="128"/>
    </location>
</feature>
<proteinExistence type="predicted"/>